<dbReference type="EMBL" id="JBHMCA010000054">
    <property type="protein sequence ID" value="MFB9447738.1"/>
    <property type="molecule type" value="Genomic_DNA"/>
</dbReference>
<dbReference type="CDD" id="cd05154">
    <property type="entry name" value="ACAD10_11_N-like"/>
    <property type="match status" value="1"/>
</dbReference>
<sequence length="304" mass="32541">MTAPTVDEHLAAALGAPVRGLERLTGGSSREVWAFESAGRRLILLSDPPGERRGGGAGFEAGVLRAVRAAGVAAPEPVAVVSGGLVLERLDGETVPRRILDGLTGGAAGSRLARQCGEALGRLHTVDPSAVRGLPDEDRLAGYRATLDRLDPDRPVLELAYRWLLERRPPHRRTTVVHGDFRLGNFVVGGDGLVGVLDWESAHRGDPLEDLGWIAVRSWRFRGPGVVGGFGDAGDFLDAYRSAAGVELPAGDFDWAVVLGTWIWAVGCLQQADRHLSGTTRSIDLALVGRRVVEVEHDLLELLR</sequence>
<dbReference type="InterPro" id="IPR041726">
    <property type="entry name" value="ACAD10_11_N"/>
</dbReference>
<organism evidence="2 3">
    <name type="scientific">Dactylosporangium vinaceum</name>
    <dbReference type="NCBI Taxonomy" id="53362"/>
    <lineage>
        <taxon>Bacteria</taxon>
        <taxon>Bacillati</taxon>
        <taxon>Actinomycetota</taxon>
        <taxon>Actinomycetes</taxon>
        <taxon>Micromonosporales</taxon>
        <taxon>Micromonosporaceae</taxon>
        <taxon>Dactylosporangium</taxon>
    </lineage>
</organism>
<keyword evidence="3" id="KW-1185">Reference proteome</keyword>
<evidence type="ECO:0000313" key="3">
    <source>
        <dbReference type="Proteomes" id="UP001589608"/>
    </source>
</evidence>
<dbReference type="PANTHER" id="PTHR21310">
    <property type="entry name" value="AMINOGLYCOSIDE PHOSPHOTRANSFERASE-RELATED-RELATED"/>
    <property type="match status" value="1"/>
</dbReference>
<dbReference type="SUPFAM" id="SSF56112">
    <property type="entry name" value="Protein kinase-like (PK-like)"/>
    <property type="match status" value="1"/>
</dbReference>
<dbReference type="RefSeq" id="WP_223102682.1">
    <property type="nucleotide sequence ID" value="NZ_CP061913.1"/>
</dbReference>
<protein>
    <submittedName>
        <fullName evidence="2">Phosphotransferase family protein</fullName>
    </submittedName>
</protein>
<dbReference type="PANTHER" id="PTHR21310:SF57">
    <property type="entry name" value="BLR2944 PROTEIN"/>
    <property type="match status" value="1"/>
</dbReference>
<gene>
    <name evidence="2" type="ORF">ACFFTR_32000</name>
</gene>
<proteinExistence type="predicted"/>
<dbReference type="InterPro" id="IPR051678">
    <property type="entry name" value="AGP_Transferase"/>
</dbReference>
<feature type="domain" description="Aminoglycoside phosphotransferase" evidence="1">
    <location>
        <begin position="21"/>
        <end position="243"/>
    </location>
</feature>
<dbReference type="Gene3D" id="3.90.1200.10">
    <property type="match status" value="1"/>
</dbReference>
<evidence type="ECO:0000259" key="1">
    <source>
        <dbReference type="Pfam" id="PF01636"/>
    </source>
</evidence>
<comment type="caution">
    <text evidence="2">The sequence shown here is derived from an EMBL/GenBank/DDBJ whole genome shotgun (WGS) entry which is preliminary data.</text>
</comment>
<name>A0ABV5MGI3_9ACTN</name>
<dbReference type="Proteomes" id="UP001589608">
    <property type="component" value="Unassembled WGS sequence"/>
</dbReference>
<dbReference type="Gene3D" id="3.30.200.20">
    <property type="entry name" value="Phosphorylase Kinase, domain 1"/>
    <property type="match status" value="1"/>
</dbReference>
<dbReference type="InterPro" id="IPR011009">
    <property type="entry name" value="Kinase-like_dom_sf"/>
</dbReference>
<accession>A0ABV5MGI3</accession>
<dbReference type="InterPro" id="IPR002575">
    <property type="entry name" value="Aminoglycoside_PTrfase"/>
</dbReference>
<evidence type="ECO:0000313" key="2">
    <source>
        <dbReference type="EMBL" id="MFB9447738.1"/>
    </source>
</evidence>
<dbReference type="Pfam" id="PF01636">
    <property type="entry name" value="APH"/>
    <property type="match status" value="1"/>
</dbReference>
<reference evidence="2 3" key="1">
    <citation type="submission" date="2024-09" db="EMBL/GenBank/DDBJ databases">
        <authorList>
            <person name="Sun Q."/>
            <person name="Mori K."/>
        </authorList>
    </citation>
    <scope>NUCLEOTIDE SEQUENCE [LARGE SCALE GENOMIC DNA]</scope>
    <source>
        <strain evidence="2 3">JCM 3307</strain>
    </source>
</reference>